<proteinExistence type="predicted"/>
<reference evidence="2" key="1">
    <citation type="submission" date="2021-02" db="EMBL/GenBank/DDBJ databases">
        <authorList>
            <person name="Steward A R."/>
        </authorList>
    </citation>
    <scope>NUCLEOTIDE SEQUENCE</scope>
</reference>
<evidence type="ECO:0000313" key="2">
    <source>
        <dbReference type="EMBL" id="CAF4761525.1"/>
    </source>
</evidence>
<comment type="caution">
    <text evidence="2">The sequence shown here is derived from an EMBL/GenBank/DDBJ whole genome shotgun (WGS) entry which is preliminary data.</text>
</comment>
<gene>
    <name evidence="2" type="ORF">PMACD_LOCUS1332</name>
</gene>
<dbReference type="EMBL" id="CAJOBZ010000002">
    <property type="protein sequence ID" value="CAF4761525.1"/>
    <property type="molecule type" value="Genomic_DNA"/>
</dbReference>
<dbReference type="AlphaFoldDB" id="A0A821M347"/>
<dbReference type="Proteomes" id="UP000663880">
    <property type="component" value="Unassembled WGS sequence"/>
</dbReference>
<feature type="region of interest" description="Disordered" evidence="1">
    <location>
        <begin position="1"/>
        <end position="24"/>
    </location>
</feature>
<accession>A0A821M347</accession>
<keyword evidence="3" id="KW-1185">Reference proteome</keyword>
<sequence length="172" mass="19003">MQFPIDGGRAKRSPQNDDESQLKDETRIYVYPCRTFRMAAAPRAAVSLIDPTPESQGPEEEGKRASCASCADIGAGGGRRAAARPRRCVSVGHGNDDAHGRAPHFILIPLRRRQRCSLLIASLPVLSPLATTHCLCPYASQQKHTNHWSYGANVKHFLLLRATREQKAYSIR</sequence>
<organism evidence="2 3">
    <name type="scientific">Pieris macdunnoughi</name>
    <dbReference type="NCBI Taxonomy" id="345717"/>
    <lineage>
        <taxon>Eukaryota</taxon>
        <taxon>Metazoa</taxon>
        <taxon>Ecdysozoa</taxon>
        <taxon>Arthropoda</taxon>
        <taxon>Hexapoda</taxon>
        <taxon>Insecta</taxon>
        <taxon>Pterygota</taxon>
        <taxon>Neoptera</taxon>
        <taxon>Endopterygota</taxon>
        <taxon>Lepidoptera</taxon>
        <taxon>Glossata</taxon>
        <taxon>Ditrysia</taxon>
        <taxon>Papilionoidea</taxon>
        <taxon>Pieridae</taxon>
        <taxon>Pierinae</taxon>
        <taxon>Pieris</taxon>
    </lineage>
</organism>
<evidence type="ECO:0000313" key="3">
    <source>
        <dbReference type="Proteomes" id="UP000663880"/>
    </source>
</evidence>
<evidence type="ECO:0000256" key="1">
    <source>
        <dbReference type="SAM" id="MobiDB-lite"/>
    </source>
</evidence>
<name>A0A821M347_9NEOP</name>
<protein>
    <submittedName>
        <fullName evidence="2">Uncharacterized protein</fullName>
    </submittedName>
</protein>